<dbReference type="Proteomes" id="UP000094819">
    <property type="component" value="Unassembled WGS sequence"/>
</dbReference>
<organism evidence="1 2">
    <name type="scientific">Cryptococcus wingfieldii CBS 7118</name>
    <dbReference type="NCBI Taxonomy" id="1295528"/>
    <lineage>
        <taxon>Eukaryota</taxon>
        <taxon>Fungi</taxon>
        <taxon>Dikarya</taxon>
        <taxon>Basidiomycota</taxon>
        <taxon>Agaricomycotina</taxon>
        <taxon>Tremellomycetes</taxon>
        <taxon>Tremellales</taxon>
        <taxon>Cryptococcaceae</taxon>
        <taxon>Cryptococcus</taxon>
    </lineage>
</organism>
<accession>A0A1E3IYK1</accession>
<dbReference type="RefSeq" id="XP_019030610.1">
    <property type="nucleotide sequence ID" value="XM_019177457.1"/>
</dbReference>
<evidence type="ECO:0000313" key="1">
    <source>
        <dbReference type="EMBL" id="ODN93505.1"/>
    </source>
</evidence>
<comment type="caution">
    <text evidence="1">The sequence shown here is derived from an EMBL/GenBank/DDBJ whole genome shotgun (WGS) entry which is preliminary data.</text>
</comment>
<sequence>MERWNARRQDEEEEEEVLDDGDVADVVHIRVIENDGIVPKAQQEYETEWSNRQSRNVGWDGLGVLVGGRAAMYASSGNEVDAFGVSEKSKGYLAFRASGVWCVGRHGVGLKERKKRVASSTVGMYGGPCSHPVM</sequence>
<name>A0A1E3IYK1_9TREE</name>
<proteinExistence type="predicted"/>
<dbReference type="EMBL" id="AWGH01000016">
    <property type="protein sequence ID" value="ODN93505.1"/>
    <property type="molecule type" value="Genomic_DNA"/>
</dbReference>
<dbReference type="AlphaFoldDB" id="A0A1E3IYK1"/>
<gene>
    <name evidence="1" type="ORF">L198_05370</name>
</gene>
<dbReference type="GeneID" id="30194583"/>
<evidence type="ECO:0000313" key="2">
    <source>
        <dbReference type="Proteomes" id="UP000094819"/>
    </source>
</evidence>
<protein>
    <submittedName>
        <fullName evidence="1">Uncharacterized protein</fullName>
    </submittedName>
</protein>
<reference evidence="1 2" key="1">
    <citation type="submission" date="2016-06" db="EMBL/GenBank/DDBJ databases">
        <title>Evolution of pathogenesis and genome organization in the Tremellales.</title>
        <authorList>
            <person name="Cuomo C."/>
            <person name="Litvintseva A."/>
            <person name="Heitman J."/>
            <person name="Chen Y."/>
            <person name="Sun S."/>
            <person name="Springer D."/>
            <person name="Dromer F."/>
            <person name="Young S."/>
            <person name="Zeng Q."/>
            <person name="Chapman S."/>
            <person name="Gujja S."/>
            <person name="Saif S."/>
            <person name="Birren B."/>
        </authorList>
    </citation>
    <scope>NUCLEOTIDE SEQUENCE [LARGE SCALE GENOMIC DNA]</scope>
    <source>
        <strain evidence="1 2">CBS 7118</strain>
    </source>
</reference>
<keyword evidence="2" id="KW-1185">Reference proteome</keyword>